<feature type="region of interest" description="Disordered" evidence="6">
    <location>
        <begin position="1"/>
        <end position="294"/>
    </location>
</feature>
<feature type="compositionally biased region" description="Acidic residues" evidence="6">
    <location>
        <begin position="219"/>
        <end position="238"/>
    </location>
</feature>
<feature type="region of interest" description="Disordered" evidence="6">
    <location>
        <begin position="313"/>
        <end position="425"/>
    </location>
</feature>
<dbReference type="GO" id="GO:0005654">
    <property type="term" value="C:nucleoplasm"/>
    <property type="evidence" value="ECO:0007669"/>
    <property type="project" value="UniProtKB-ARBA"/>
</dbReference>
<evidence type="ECO:0000256" key="6">
    <source>
        <dbReference type="SAM" id="MobiDB-lite"/>
    </source>
</evidence>
<feature type="compositionally biased region" description="Acidic residues" evidence="6">
    <location>
        <begin position="248"/>
        <end position="272"/>
    </location>
</feature>
<evidence type="ECO:0000256" key="5">
    <source>
        <dbReference type="ARBA" id="ARBA00023242"/>
    </source>
</evidence>
<comment type="subcellular location">
    <subcellularLocation>
        <location evidence="1">Nucleus</location>
    </subcellularLocation>
</comment>
<evidence type="ECO:0000256" key="1">
    <source>
        <dbReference type="ARBA" id="ARBA00004123"/>
    </source>
</evidence>
<keyword evidence="7" id="KW-1133">Transmembrane helix</keyword>
<evidence type="ECO:0000256" key="7">
    <source>
        <dbReference type="SAM" id="Phobius"/>
    </source>
</evidence>
<gene>
    <name evidence="8" type="ORF">BD311DRAFT_669757</name>
</gene>
<feature type="compositionally biased region" description="Basic residues" evidence="6">
    <location>
        <begin position="370"/>
        <end position="386"/>
    </location>
</feature>
<feature type="compositionally biased region" description="Acidic residues" evidence="6">
    <location>
        <begin position="345"/>
        <end position="359"/>
    </location>
</feature>
<feature type="compositionally biased region" description="Low complexity" evidence="6">
    <location>
        <begin position="1"/>
        <end position="14"/>
    </location>
</feature>
<feature type="compositionally biased region" description="Basic and acidic residues" evidence="6">
    <location>
        <begin position="83"/>
        <end position="100"/>
    </location>
</feature>
<dbReference type="AlphaFoldDB" id="A0A4Q9MH05"/>
<name>A0A4Q9MH05_9APHY</name>
<dbReference type="PANTHER" id="PTHR21964">
    <property type="entry name" value="BREAST CANCER METASTASIS-SUPPRESSOR 1"/>
    <property type="match status" value="1"/>
</dbReference>
<dbReference type="GO" id="GO:0010468">
    <property type="term" value="P:regulation of gene expression"/>
    <property type="evidence" value="ECO:0007669"/>
    <property type="project" value="UniProtKB-ARBA"/>
</dbReference>
<evidence type="ECO:0000256" key="4">
    <source>
        <dbReference type="ARBA" id="ARBA00023163"/>
    </source>
</evidence>
<feature type="compositionally biased region" description="Acidic residues" evidence="6">
    <location>
        <begin position="101"/>
        <end position="123"/>
    </location>
</feature>
<feature type="compositionally biased region" description="Acidic residues" evidence="6">
    <location>
        <begin position="43"/>
        <end position="57"/>
    </location>
</feature>
<keyword evidence="5" id="KW-0539">Nucleus</keyword>
<feature type="compositionally biased region" description="Pro residues" evidence="6">
    <location>
        <begin position="553"/>
        <end position="563"/>
    </location>
</feature>
<dbReference type="EMBL" id="ML143462">
    <property type="protein sequence ID" value="TBU25412.1"/>
    <property type="molecule type" value="Genomic_DNA"/>
</dbReference>
<keyword evidence="2" id="KW-0678">Repressor</keyword>
<sequence length="901" mass="98355">MPSSTVSLESLSSPSPSPPPAEPEEQHEQHSGAGLDSGSELSELTEDEQDNDGAVDDEAPRASARKKKQQRASVVPQPMWDWATKKKPEKKDKADWRSKFEEEEEEEQPGPAEAMEEEEEDDYAQYKDSESERDLTPDMEENGDGHGDGVSDNEVDENEQDPPEDEDESGDEVPFQTAIAVPNGNVSGDEVYDPEDAEPEPDALDDPQSPKAVASPALTDDENHDAGEDEVDDEDVPETGEITKEGSEVDEEELPADDVDADADIPVEDEQPTTEAVTPVEGVVDAADPDPDATMDVDVVLPVLPSPVAGTSIMAGLLRPPSPSSSQPSTPSASRLSSRYPSVEPEQEQDVPSEPEAEPEPERKPSGRAARNRKTKPRTRAARRSRAAAPAEAGDGDPDADQAELPEGEGADADDLEVPTPELDLDADMQPAHRAEALDELAKIELKFALLRERLYVEKMDSLAWEEGLIADGTHPELLHLHAELSSRRDKRLELAARRRDYEIANVTKRRRLDEAGAWSSWSNARDELQTQMIAETNGKKRKLERERRTLERPPPPRRFPLPLHEVPPAPSLSEIVQSSPFGLPESASALLRRTSRKKESASQIPLAYPTLAPLSRHEIIQDLDHFYSHRHVPVGYDPHRNVTGPMNPVLGGIPQGMDPYAMGMHMMDGPNRFGPPIQQQHLPQQGMVQGFPPPPRLSHQHSAPSGGLPHVPSHHQLQLEQEMQMRQPPGMQHLHVAQQFGGGPGPGTLMRRSISPVPLNGAGPGAGVPTTIGGGPVPPAFANPKSNGWPGGRESKRINGEGKRSVQSENGFHAIVIVIVIVIVNVSGRRSVPIICLIPNRDIPGINTLISMHIITLKCKLRITTHLITTSIIIITCTTITTTSLRNKGSRVLQWAMPLR</sequence>
<evidence type="ECO:0000313" key="8">
    <source>
        <dbReference type="EMBL" id="TBU25412.1"/>
    </source>
</evidence>
<feature type="compositionally biased region" description="Acidic residues" evidence="6">
    <location>
        <begin position="151"/>
        <end position="171"/>
    </location>
</feature>
<feature type="region of interest" description="Disordered" evidence="6">
    <location>
        <begin position="535"/>
        <end position="563"/>
    </location>
</feature>
<keyword evidence="4" id="KW-0804">Transcription</keyword>
<protein>
    <submittedName>
        <fullName evidence="8">Sds3-like-domain-containing protein</fullName>
    </submittedName>
</protein>
<feature type="compositionally biased region" description="Acidic residues" evidence="6">
    <location>
        <begin position="394"/>
        <end position="425"/>
    </location>
</feature>
<keyword evidence="3" id="KW-0805">Transcription regulation</keyword>
<proteinExistence type="predicted"/>
<evidence type="ECO:0000256" key="2">
    <source>
        <dbReference type="ARBA" id="ARBA00022491"/>
    </source>
</evidence>
<keyword evidence="7" id="KW-0812">Transmembrane</keyword>
<dbReference type="Pfam" id="PF08598">
    <property type="entry name" value="Sds3"/>
    <property type="match status" value="1"/>
</dbReference>
<dbReference type="OrthoDB" id="20886at2759"/>
<organism evidence="8">
    <name type="scientific">Dichomitus squalens</name>
    <dbReference type="NCBI Taxonomy" id="114155"/>
    <lineage>
        <taxon>Eukaryota</taxon>
        <taxon>Fungi</taxon>
        <taxon>Dikarya</taxon>
        <taxon>Basidiomycota</taxon>
        <taxon>Agaricomycotina</taxon>
        <taxon>Agaricomycetes</taxon>
        <taxon>Polyporales</taxon>
        <taxon>Polyporaceae</taxon>
        <taxon>Dichomitus</taxon>
    </lineage>
</organism>
<accession>A0A4Q9MH05</accession>
<feature type="compositionally biased region" description="Low complexity" evidence="6">
    <location>
        <begin position="324"/>
        <end position="339"/>
    </location>
</feature>
<dbReference type="SMART" id="SM01401">
    <property type="entry name" value="Sds3"/>
    <property type="match status" value="1"/>
</dbReference>
<evidence type="ECO:0000256" key="3">
    <source>
        <dbReference type="ARBA" id="ARBA00023015"/>
    </source>
</evidence>
<dbReference type="Proteomes" id="UP000292957">
    <property type="component" value="Unassembled WGS sequence"/>
</dbReference>
<keyword evidence="7" id="KW-0472">Membrane</keyword>
<feature type="compositionally biased region" description="Basic and acidic residues" evidence="6">
    <location>
        <begin position="124"/>
        <end position="136"/>
    </location>
</feature>
<reference evidence="8" key="1">
    <citation type="submission" date="2019-01" db="EMBL/GenBank/DDBJ databases">
        <title>Draft genome sequences of three monokaryotic isolates of the white-rot basidiomycete fungus Dichomitus squalens.</title>
        <authorList>
            <consortium name="DOE Joint Genome Institute"/>
            <person name="Lopez S.C."/>
            <person name="Andreopoulos B."/>
            <person name="Pangilinan J."/>
            <person name="Lipzen A."/>
            <person name="Riley R."/>
            <person name="Ahrendt S."/>
            <person name="Ng V."/>
            <person name="Barry K."/>
            <person name="Daum C."/>
            <person name="Grigoriev I.V."/>
            <person name="Hilden K.S."/>
            <person name="Makela M.R."/>
            <person name="de Vries R.P."/>
        </authorList>
    </citation>
    <scope>NUCLEOTIDE SEQUENCE [LARGE SCALE GENOMIC DNA]</scope>
    <source>
        <strain evidence="8">OM18370.1</strain>
    </source>
</reference>
<dbReference type="InterPro" id="IPR013907">
    <property type="entry name" value="Sds3"/>
</dbReference>
<feature type="compositionally biased region" description="Acidic residues" evidence="6">
    <location>
        <begin position="190"/>
        <end position="205"/>
    </location>
</feature>
<feature type="transmembrane region" description="Helical" evidence="7">
    <location>
        <begin position="812"/>
        <end position="829"/>
    </location>
</feature>